<protein>
    <recommendedName>
        <fullName evidence="2">TadE-like domain-containing protein</fullName>
    </recommendedName>
</protein>
<accession>A0A254T8W8</accession>
<evidence type="ECO:0000313" key="3">
    <source>
        <dbReference type="EMBL" id="OWW19100.1"/>
    </source>
</evidence>
<comment type="caution">
    <text evidence="3">The sequence shown here is derived from an EMBL/GenBank/DDBJ whole genome shotgun (WGS) entry which is preliminary data.</text>
</comment>
<dbReference type="Proteomes" id="UP000197535">
    <property type="component" value="Unassembled WGS sequence"/>
</dbReference>
<gene>
    <name evidence="3" type="ORF">AYR66_05950</name>
</gene>
<dbReference type="AlphaFoldDB" id="A0A254T8W8"/>
<dbReference type="EMBL" id="LSTO01000001">
    <property type="protein sequence ID" value="OWW19100.1"/>
    <property type="molecule type" value="Genomic_DNA"/>
</dbReference>
<keyword evidence="1" id="KW-1133">Transmembrane helix</keyword>
<evidence type="ECO:0000256" key="1">
    <source>
        <dbReference type="SAM" id="Phobius"/>
    </source>
</evidence>
<keyword evidence="1" id="KW-0812">Transmembrane</keyword>
<feature type="transmembrane region" description="Helical" evidence="1">
    <location>
        <begin position="21"/>
        <end position="47"/>
    </location>
</feature>
<dbReference type="OrthoDB" id="5397339at2"/>
<sequence>MDRPARHRCHATHRQRGAAAVELALIAIPFFFLLFALIEFGRLLYLWNTVQEVTRNAARLAVVANFTDAATITAVRRSAVMRTTAGPLPGAPEVTDANVVIRYLNAAGNPAAPLPLDPGDNIAACLDATRTSSCIRFVEACLSTGTGCGANERLSFVPLSSFLSGSGLADFTSLRIPSSTVRMPSESLGFTPF</sequence>
<name>A0A254T8W8_9BURK</name>
<keyword evidence="4" id="KW-1185">Reference proteome</keyword>
<evidence type="ECO:0000313" key="4">
    <source>
        <dbReference type="Proteomes" id="UP000197535"/>
    </source>
</evidence>
<organism evidence="3 4">
    <name type="scientific">Noviherbaspirillum denitrificans</name>
    <dbReference type="NCBI Taxonomy" id="1968433"/>
    <lineage>
        <taxon>Bacteria</taxon>
        <taxon>Pseudomonadati</taxon>
        <taxon>Pseudomonadota</taxon>
        <taxon>Betaproteobacteria</taxon>
        <taxon>Burkholderiales</taxon>
        <taxon>Oxalobacteraceae</taxon>
        <taxon>Noviherbaspirillum</taxon>
    </lineage>
</organism>
<reference evidence="3 4" key="1">
    <citation type="submission" date="2016-02" db="EMBL/GenBank/DDBJ databases">
        <authorList>
            <person name="Wen L."/>
            <person name="He K."/>
            <person name="Yang H."/>
        </authorList>
    </citation>
    <scope>NUCLEOTIDE SEQUENCE [LARGE SCALE GENOMIC DNA]</scope>
    <source>
        <strain evidence="3 4">TSA40</strain>
    </source>
</reference>
<dbReference type="RefSeq" id="WP_088706020.1">
    <property type="nucleotide sequence ID" value="NZ_LSTO01000001.1"/>
</dbReference>
<dbReference type="InterPro" id="IPR012495">
    <property type="entry name" value="TadE-like_dom"/>
</dbReference>
<feature type="domain" description="TadE-like" evidence="2">
    <location>
        <begin position="17"/>
        <end position="59"/>
    </location>
</feature>
<evidence type="ECO:0000259" key="2">
    <source>
        <dbReference type="Pfam" id="PF07811"/>
    </source>
</evidence>
<dbReference type="Pfam" id="PF07811">
    <property type="entry name" value="TadE"/>
    <property type="match status" value="1"/>
</dbReference>
<keyword evidence="1" id="KW-0472">Membrane</keyword>
<proteinExistence type="predicted"/>